<evidence type="ECO:0000259" key="4">
    <source>
        <dbReference type="PROSITE" id="PS50043"/>
    </source>
</evidence>
<keyword evidence="2" id="KW-0238">DNA-binding</keyword>
<dbReference type="AlphaFoldDB" id="A0A2W7S0Z8"/>
<organism evidence="6 7">
    <name type="scientific">Hydrotalea sandarakina</name>
    <dbReference type="NCBI Taxonomy" id="1004304"/>
    <lineage>
        <taxon>Bacteria</taxon>
        <taxon>Pseudomonadati</taxon>
        <taxon>Bacteroidota</taxon>
        <taxon>Chitinophagia</taxon>
        <taxon>Chitinophagales</taxon>
        <taxon>Chitinophagaceae</taxon>
        <taxon>Hydrotalea</taxon>
    </lineage>
</organism>
<dbReference type="PROSITE" id="PS50043">
    <property type="entry name" value="HTH_LUXR_2"/>
    <property type="match status" value="1"/>
</dbReference>
<feature type="modified residue" description="4-aspartylphosphate" evidence="3">
    <location>
        <position position="63"/>
    </location>
</feature>
<gene>
    <name evidence="6" type="ORF">LX80_00676</name>
</gene>
<dbReference type="EMBL" id="QKZV01000002">
    <property type="protein sequence ID" value="PZX64480.1"/>
    <property type="molecule type" value="Genomic_DNA"/>
</dbReference>
<dbReference type="Pfam" id="PF00196">
    <property type="entry name" value="GerE"/>
    <property type="match status" value="1"/>
</dbReference>
<evidence type="ECO:0000256" key="1">
    <source>
        <dbReference type="ARBA" id="ARBA00022553"/>
    </source>
</evidence>
<dbReference type="InterPro" id="IPR016032">
    <property type="entry name" value="Sig_transdc_resp-reg_C-effctor"/>
</dbReference>
<name>A0A2W7S0Z8_9BACT</name>
<dbReference type="SUPFAM" id="SSF52172">
    <property type="entry name" value="CheY-like"/>
    <property type="match status" value="1"/>
</dbReference>
<dbReference type="PANTHER" id="PTHR43214:SF43">
    <property type="entry name" value="TWO-COMPONENT RESPONSE REGULATOR"/>
    <property type="match status" value="1"/>
</dbReference>
<dbReference type="RefSeq" id="WP_111293652.1">
    <property type="nucleotide sequence ID" value="NZ_QKZV01000002.1"/>
</dbReference>
<dbReference type="Pfam" id="PF00072">
    <property type="entry name" value="Response_reg"/>
    <property type="match status" value="1"/>
</dbReference>
<evidence type="ECO:0000256" key="3">
    <source>
        <dbReference type="PROSITE-ProRule" id="PRU00169"/>
    </source>
</evidence>
<feature type="domain" description="HTH luxR-type" evidence="4">
    <location>
        <begin position="153"/>
        <end position="218"/>
    </location>
</feature>
<dbReference type="InterPro" id="IPR058245">
    <property type="entry name" value="NreC/VraR/RcsB-like_REC"/>
</dbReference>
<evidence type="ECO:0000313" key="6">
    <source>
        <dbReference type="EMBL" id="PZX64480.1"/>
    </source>
</evidence>
<accession>A0A2W7S0Z8</accession>
<dbReference type="GO" id="GO:0006355">
    <property type="term" value="P:regulation of DNA-templated transcription"/>
    <property type="evidence" value="ECO:0007669"/>
    <property type="project" value="InterPro"/>
</dbReference>
<dbReference type="CDD" id="cd06170">
    <property type="entry name" value="LuxR_C_like"/>
    <property type="match status" value="1"/>
</dbReference>
<dbReference type="InterPro" id="IPR011006">
    <property type="entry name" value="CheY-like_superfamily"/>
</dbReference>
<dbReference type="Proteomes" id="UP000249720">
    <property type="component" value="Unassembled WGS sequence"/>
</dbReference>
<dbReference type="GO" id="GO:0000160">
    <property type="term" value="P:phosphorelay signal transduction system"/>
    <property type="evidence" value="ECO:0007669"/>
    <property type="project" value="InterPro"/>
</dbReference>
<keyword evidence="7" id="KW-1185">Reference proteome</keyword>
<dbReference type="Gene3D" id="3.40.50.2300">
    <property type="match status" value="1"/>
</dbReference>
<dbReference type="SMART" id="SM00421">
    <property type="entry name" value="HTH_LUXR"/>
    <property type="match status" value="1"/>
</dbReference>
<dbReference type="InterPro" id="IPR000792">
    <property type="entry name" value="Tscrpt_reg_LuxR_C"/>
</dbReference>
<comment type="caution">
    <text evidence="6">The sequence shown here is derived from an EMBL/GenBank/DDBJ whole genome shotgun (WGS) entry which is preliminary data.</text>
</comment>
<protein>
    <submittedName>
        <fullName evidence="6">LuxR family two component transcriptional regulator</fullName>
    </submittedName>
</protein>
<dbReference type="GO" id="GO:0003677">
    <property type="term" value="F:DNA binding"/>
    <property type="evidence" value="ECO:0007669"/>
    <property type="project" value="UniProtKB-KW"/>
</dbReference>
<keyword evidence="1 3" id="KW-0597">Phosphoprotein</keyword>
<dbReference type="InterPro" id="IPR039420">
    <property type="entry name" value="WalR-like"/>
</dbReference>
<dbReference type="CDD" id="cd17535">
    <property type="entry name" value="REC_NarL-like"/>
    <property type="match status" value="1"/>
</dbReference>
<evidence type="ECO:0000256" key="2">
    <source>
        <dbReference type="ARBA" id="ARBA00023125"/>
    </source>
</evidence>
<dbReference type="PANTHER" id="PTHR43214">
    <property type="entry name" value="TWO-COMPONENT RESPONSE REGULATOR"/>
    <property type="match status" value="1"/>
</dbReference>
<dbReference type="PROSITE" id="PS50110">
    <property type="entry name" value="RESPONSE_REGULATORY"/>
    <property type="match status" value="1"/>
</dbReference>
<proteinExistence type="predicted"/>
<feature type="domain" description="Response regulatory" evidence="5">
    <location>
        <begin position="11"/>
        <end position="128"/>
    </location>
</feature>
<sequence>MIGNANTPSYKVAVVDDHVLLRSALAKLISSYENYTVAFEASNGKEFIEKLSKQVLPDIVLLDINMPEMDGYETASWITKHHPHIKILALSMESDDTNIIQMIKLGAKGFLMKNVEPEELNDALDSVLSKDFYLSDTISGKIISGLQSGSQKAAAEPEALTEKEKEFLRLICTELTYKDIAERLYISPRTLDDYRNALFEKLNVHSRMGLAIYALKNKMVDINQL</sequence>
<dbReference type="SMART" id="SM00448">
    <property type="entry name" value="REC"/>
    <property type="match status" value="1"/>
</dbReference>
<dbReference type="SUPFAM" id="SSF46894">
    <property type="entry name" value="C-terminal effector domain of the bipartite response regulators"/>
    <property type="match status" value="1"/>
</dbReference>
<evidence type="ECO:0000313" key="7">
    <source>
        <dbReference type="Proteomes" id="UP000249720"/>
    </source>
</evidence>
<dbReference type="InterPro" id="IPR001789">
    <property type="entry name" value="Sig_transdc_resp-reg_receiver"/>
</dbReference>
<reference evidence="6 7" key="1">
    <citation type="submission" date="2018-06" db="EMBL/GenBank/DDBJ databases">
        <title>Genomic Encyclopedia of Archaeal and Bacterial Type Strains, Phase II (KMG-II): from individual species to whole genera.</title>
        <authorList>
            <person name="Goeker M."/>
        </authorList>
    </citation>
    <scope>NUCLEOTIDE SEQUENCE [LARGE SCALE GENOMIC DNA]</scope>
    <source>
        <strain evidence="6 7">DSM 23241</strain>
    </source>
</reference>
<evidence type="ECO:0000259" key="5">
    <source>
        <dbReference type="PROSITE" id="PS50110"/>
    </source>
</evidence>
<dbReference type="OrthoDB" id="9797341at2"/>
<dbReference type="PRINTS" id="PR00038">
    <property type="entry name" value="HTHLUXR"/>
</dbReference>